<proteinExistence type="predicted"/>
<dbReference type="EMBL" id="CAKLBY020000222">
    <property type="protein sequence ID" value="CAK7935871.1"/>
    <property type="molecule type" value="Genomic_DNA"/>
</dbReference>
<dbReference type="Proteomes" id="UP001162060">
    <property type="component" value="Unassembled WGS sequence"/>
</dbReference>
<feature type="chain" id="PRO_5043830530" description="Secreted protein" evidence="1">
    <location>
        <begin position="19"/>
        <end position="79"/>
    </location>
</feature>
<sequence length="79" mass="8864">MLLRKHTLILSLVGPACPTGSGRYSASASPLPTRTSELLKYIDVTSSYVFVIMCNRLHNTERSSSRHRMKAWVAADKER</sequence>
<protein>
    <recommendedName>
        <fullName evidence="4">Secreted protein</fullName>
    </recommendedName>
</protein>
<organism evidence="2 3">
    <name type="scientific">Peronospora matthiolae</name>
    <dbReference type="NCBI Taxonomy" id="2874970"/>
    <lineage>
        <taxon>Eukaryota</taxon>
        <taxon>Sar</taxon>
        <taxon>Stramenopiles</taxon>
        <taxon>Oomycota</taxon>
        <taxon>Peronosporomycetes</taxon>
        <taxon>Peronosporales</taxon>
        <taxon>Peronosporaceae</taxon>
        <taxon>Peronospora</taxon>
    </lineage>
</organism>
<reference evidence="2" key="1">
    <citation type="submission" date="2024-01" db="EMBL/GenBank/DDBJ databases">
        <authorList>
            <person name="Webb A."/>
        </authorList>
    </citation>
    <scope>NUCLEOTIDE SEQUENCE</scope>
    <source>
        <strain evidence="2">Pm1</strain>
    </source>
</reference>
<gene>
    <name evidence="2" type="ORF">PM001_LOCUS21021</name>
</gene>
<name>A0AAV1UMN5_9STRA</name>
<accession>A0AAV1UMN5</accession>
<evidence type="ECO:0000313" key="3">
    <source>
        <dbReference type="Proteomes" id="UP001162060"/>
    </source>
</evidence>
<evidence type="ECO:0000313" key="2">
    <source>
        <dbReference type="EMBL" id="CAK7935871.1"/>
    </source>
</evidence>
<comment type="caution">
    <text evidence="2">The sequence shown here is derived from an EMBL/GenBank/DDBJ whole genome shotgun (WGS) entry which is preliminary data.</text>
</comment>
<feature type="signal peptide" evidence="1">
    <location>
        <begin position="1"/>
        <end position="18"/>
    </location>
</feature>
<keyword evidence="1" id="KW-0732">Signal</keyword>
<evidence type="ECO:0008006" key="4">
    <source>
        <dbReference type="Google" id="ProtNLM"/>
    </source>
</evidence>
<dbReference type="AlphaFoldDB" id="A0AAV1UMN5"/>
<evidence type="ECO:0000256" key="1">
    <source>
        <dbReference type="SAM" id="SignalP"/>
    </source>
</evidence>